<protein>
    <recommendedName>
        <fullName evidence="4">Secreted protein</fullName>
    </recommendedName>
</protein>
<dbReference type="EMBL" id="MAAO01000011">
    <property type="protein sequence ID" value="OUR94209.1"/>
    <property type="molecule type" value="Genomic_DNA"/>
</dbReference>
<proteinExistence type="predicted"/>
<accession>A0A1Y5F7B9</accession>
<reference evidence="3" key="1">
    <citation type="journal article" date="2017" name="Proc. Natl. Acad. Sci. U.S.A.">
        <title>Simulation of Deepwater Horizon oil plume reveals substrate specialization within a complex community of hydrocarbon-degraders.</title>
        <authorList>
            <person name="Hu P."/>
            <person name="Dubinsky E.A."/>
            <person name="Probst A.J."/>
            <person name="Wang J."/>
            <person name="Sieber C.M.K."/>
            <person name="Tom L.M."/>
            <person name="Gardinali P."/>
            <person name="Banfield J.F."/>
            <person name="Atlas R.M."/>
            <person name="Andersen G.L."/>
        </authorList>
    </citation>
    <scope>NUCLEOTIDE SEQUENCE [LARGE SCALE GENOMIC DNA]</scope>
</reference>
<dbReference type="Proteomes" id="UP000196531">
    <property type="component" value="Unassembled WGS sequence"/>
</dbReference>
<keyword evidence="1" id="KW-0732">Signal</keyword>
<feature type="chain" id="PRO_5013074009" description="Secreted protein" evidence="1">
    <location>
        <begin position="19"/>
        <end position="317"/>
    </location>
</feature>
<organism evidence="2 3">
    <name type="scientific">Halobacteriovorax marinus</name>
    <dbReference type="NCBI Taxonomy" id="97084"/>
    <lineage>
        <taxon>Bacteria</taxon>
        <taxon>Pseudomonadati</taxon>
        <taxon>Bdellovibrionota</taxon>
        <taxon>Bacteriovoracia</taxon>
        <taxon>Bacteriovoracales</taxon>
        <taxon>Halobacteriovoraceae</taxon>
        <taxon>Halobacteriovorax</taxon>
    </lineage>
</organism>
<evidence type="ECO:0008006" key="4">
    <source>
        <dbReference type="Google" id="ProtNLM"/>
    </source>
</evidence>
<comment type="caution">
    <text evidence="2">The sequence shown here is derived from an EMBL/GenBank/DDBJ whole genome shotgun (WGS) entry which is preliminary data.</text>
</comment>
<gene>
    <name evidence="2" type="ORF">A9Q84_18070</name>
</gene>
<sequence length="317" mass="37189">MKGFILLLAFSFSIFASASTDDYLSFTYSGDQNNQSFELSTEKTHTEYRYEQRAKTCYRQVLVGHDRRCHWEQVPVCRINNRGRRVCYYEDRRVCRSYPIYRREAYTCYERVTIPFEVFDYFVDTNVHFNFEHNQDSSVAPLENFVFGITGDSDYLRETTSGKFLIYARQSRRLTGAGERRSLDISYNMRLEEIAGNFTPVLHGITQMNVSGEELYFEMGDFTSADPLEIRLKVKRKKFGSDPVLMNRVLNVAEYTKQSLNDSRARVRIDLAELLPKMKFGKKHEITVTIRLRKNIDEVINRSDIPKLSHSREITIK</sequence>
<name>A0A1Y5F7B9_9BACT</name>
<evidence type="ECO:0000313" key="2">
    <source>
        <dbReference type="EMBL" id="OUR94209.1"/>
    </source>
</evidence>
<dbReference type="AlphaFoldDB" id="A0A1Y5F7B9"/>
<feature type="signal peptide" evidence="1">
    <location>
        <begin position="1"/>
        <end position="18"/>
    </location>
</feature>
<evidence type="ECO:0000313" key="3">
    <source>
        <dbReference type="Proteomes" id="UP000196531"/>
    </source>
</evidence>
<evidence type="ECO:0000256" key="1">
    <source>
        <dbReference type="SAM" id="SignalP"/>
    </source>
</evidence>